<dbReference type="AlphaFoldDB" id="A0A6J0B3E7"/>
<feature type="region of interest" description="Disordered" evidence="1">
    <location>
        <begin position="128"/>
        <end position="147"/>
    </location>
</feature>
<dbReference type="Pfam" id="PF15375">
    <property type="entry name" value="FSAF1"/>
    <property type="match status" value="1"/>
</dbReference>
<dbReference type="PANTHER" id="PTHR28366:SF1">
    <property type="entry name" value="CHROMOSOME 1 OPEN READING FRAME 131"/>
    <property type="match status" value="1"/>
</dbReference>
<gene>
    <name evidence="3" type="primary">LOC107225199</name>
</gene>
<dbReference type="GeneID" id="107225199"/>
<organism evidence="3">
    <name type="scientific">Neodiprion lecontei</name>
    <name type="common">Redheaded pine sawfly</name>
    <dbReference type="NCBI Taxonomy" id="441921"/>
    <lineage>
        <taxon>Eukaryota</taxon>
        <taxon>Metazoa</taxon>
        <taxon>Ecdysozoa</taxon>
        <taxon>Arthropoda</taxon>
        <taxon>Hexapoda</taxon>
        <taxon>Insecta</taxon>
        <taxon>Pterygota</taxon>
        <taxon>Neoptera</taxon>
        <taxon>Endopterygota</taxon>
        <taxon>Hymenoptera</taxon>
        <taxon>Tenthredinoidea</taxon>
        <taxon>Diprionidae</taxon>
        <taxon>Diprioninae</taxon>
        <taxon>Neodiprion</taxon>
    </lineage>
</organism>
<dbReference type="InterPro" id="IPR027973">
    <property type="entry name" value="FSAF1-like"/>
</dbReference>
<accession>A0A6J0B3E7</accession>
<dbReference type="KEGG" id="nlo:107225199"/>
<proteinExistence type="predicted"/>
<dbReference type="OrthoDB" id="10067479at2759"/>
<feature type="compositionally biased region" description="Basic and acidic residues" evidence="1">
    <location>
        <begin position="128"/>
        <end position="139"/>
    </location>
</feature>
<name>A0A6J0B3E7_NEOLC</name>
<reference evidence="3" key="1">
    <citation type="submission" date="2025-08" db="UniProtKB">
        <authorList>
            <consortium name="RefSeq"/>
        </authorList>
    </citation>
    <scope>IDENTIFICATION</scope>
    <source>
        <tissue evidence="3">Thorax and Abdomen</tissue>
    </source>
</reference>
<evidence type="ECO:0000313" key="3">
    <source>
        <dbReference type="RefSeq" id="XP_015521063.1"/>
    </source>
</evidence>
<keyword evidence="2" id="KW-1185">Reference proteome</keyword>
<evidence type="ECO:0000313" key="2">
    <source>
        <dbReference type="Proteomes" id="UP000829291"/>
    </source>
</evidence>
<dbReference type="PANTHER" id="PTHR28366">
    <property type="entry name" value="CHROMOSOME 1 OPEN READING FRAME 131"/>
    <property type="match status" value="1"/>
</dbReference>
<dbReference type="RefSeq" id="XP_015521063.1">
    <property type="nucleotide sequence ID" value="XM_015665577.2"/>
</dbReference>
<dbReference type="Proteomes" id="UP000829291">
    <property type="component" value="Chromosome 2"/>
</dbReference>
<evidence type="ECO:0000256" key="1">
    <source>
        <dbReference type="SAM" id="MobiDB-lite"/>
    </source>
</evidence>
<protein>
    <submittedName>
        <fullName evidence="3">Uncharacterized protein C1orf131</fullName>
    </submittedName>
</protein>
<sequence length="180" mass="20525">MDEFIVTRSATLKRNANKDFISVSYTAPKKKRKSSEVKLNADKRAKNDLDVVIPTNKAKGTQQSDVKWQQEIQMKRARFDVIKFGMSGFDGAKGEEAKIALAVKLGAKPPKKKAKNYKELKLERQKLKERAQKEEHMSELGKNVAKQRFVKKPRRRDGLLNSYGVVTKTPATITNNKRHI</sequence>
<dbReference type="InterPro" id="IPR052852">
    <property type="entry name" value="SSU_Processome_Comp"/>
</dbReference>